<sequence>MDIQTLISTCSNSAIKSLLAKLIARGDILWVYGNDNANVKGQYVVGYGGYTVTRRSTQSNEGM</sequence>
<dbReference type="EMBL" id="BNCK01000014">
    <property type="protein sequence ID" value="GHG07207.1"/>
    <property type="molecule type" value="Genomic_DNA"/>
</dbReference>
<gene>
    <name evidence="1" type="ORF">GCM10017161_41170</name>
</gene>
<reference evidence="1" key="2">
    <citation type="submission" date="2020-09" db="EMBL/GenBank/DDBJ databases">
        <authorList>
            <person name="Sun Q."/>
            <person name="Kim S."/>
        </authorList>
    </citation>
    <scope>NUCLEOTIDE SEQUENCE</scope>
    <source>
        <strain evidence="1">KCTC 42731</strain>
    </source>
</reference>
<keyword evidence="2" id="KW-1185">Reference proteome</keyword>
<organism evidence="1 2">
    <name type="scientific">Thalassotalea marina</name>
    <dbReference type="NCBI Taxonomy" id="1673741"/>
    <lineage>
        <taxon>Bacteria</taxon>
        <taxon>Pseudomonadati</taxon>
        <taxon>Pseudomonadota</taxon>
        <taxon>Gammaproteobacteria</taxon>
        <taxon>Alteromonadales</taxon>
        <taxon>Colwelliaceae</taxon>
        <taxon>Thalassotalea</taxon>
    </lineage>
</organism>
<accession>A0A919EP57</accession>
<evidence type="ECO:0000313" key="2">
    <source>
        <dbReference type="Proteomes" id="UP000623842"/>
    </source>
</evidence>
<name>A0A919EP57_9GAMM</name>
<dbReference type="Proteomes" id="UP000623842">
    <property type="component" value="Unassembled WGS sequence"/>
</dbReference>
<proteinExistence type="predicted"/>
<protein>
    <submittedName>
        <fullName evidence="1">Uncharacterized protein</fullName>
    </submittedName>
</protein>
<evidence type="ECO:0000313" key="1">
    <source>
        <dbReference type="EMBL" id="GHG07207.1"/>
    </source>
</evidence>
<dbReference type="AlphaFoldDB" id="A0A919EP57"/>
<reference evidence="1" key="1">
    <citation type="journal article" date="2014" name="Int. J. Syst. Evol. Microbiol.">
        <title>Complete genome sequence of Corynebacterium casei LMG S-19264T (=DSM 44701T), isolated from a smear-ripened cheese.</title>
        <authorList>
            <consortium name="US DOE Joint Genome Institute (JGI-PGF)"/>
            <person name="Walter F."/>
            <person name="Albersmeier A."/>
            <person name="Kalinowski J."/>
            <person name="Ruckert C."/>
        </authorList>
    </citation>
    <scope>NUCLEOTIDE SEQUENCE</scope>
    <source>
        <strain evidence="1">KCTC 42731</strain>
    </source>
</reference>
<comment type="caution">
    <text evidence="1">The sequence shown here is derived from an EMBL/GenBank/DDBJ whole genome shotgun (WGS) entry which is preliminary data.</text>
</comment>
<dbReference type="RefSeq" id="WP_189774693.1">
    <property type="nucleotide sequence ID" value="NZ_BNCK01000014.1"/>
</dbReference>